<dbReference type="EMBL" id="CM047943">
    <property type="protein sequence ID" value="KAI9900598.1"/>
    <property type="molecule type" value="Genomic_DNA"/>
</dbReference>
<name>A0ACC0V451_9HYPO</name>
<dbReference type="Proteomes" id="UP001163324">
    <property type="component" value="Chromosome 4"/>
</dbReference>
<evidence type="ECO:0000313" key="1">
    <source>
        <dbReference type="EMBL" id="KAI9900598.1"/>
    </source>
</evidence>
<proteinExistence type="predicted"/>
<evidence type="ECO:0000313" key="2">
    <source>
        <dbReference type="Proteomes" id="UP001163324"/>
    </source>
</evidence>
<reference evidence="1" key="1">
    <citation type="submission" date="2022-10" db="EMBL/GenBank/DDBJ databases">
        <title>Complete Genome of Trichothecium roseum strain YXFP-22015, a Plant Pathogen Isolated from Citrus.</title>
        <authorList>
            <person name="Wang Y."/>
            <person name="Zhu L."/>
        </authorList>
    </citation>
    <scope>NUCLEOTIDE SEQUENCE</scope>
    <source>
        <strain evidence="1">YXFP-22015</strain>
    </source>
</reference>
<organism evidence="1 2">
    <name type="scientific">Trichothecium roseum</name>
    <dbReference type="NCBI Taxonomy" id="47278"/>
    <lineage>
        <taxon>Eukaryota</taxon>
        <taxon>Fungi</taxon>
        <taxon>Dikarya</taxon>
        <taxon>Ascomycota</taxon>
        <taxon>Pezizomycotina</taxon>
        <taxon>Sordariomycetes</taxon>
        <taxon>Hypocreomycetidae</taxon>
        <taxon>Hypocreales</taxon>
        <taxon>Hypocreales incertae sedis</taxon>
        <taxon>Trichothecium</taxon>
    </lineage>
</organism>
<keyword evidence="2" id="KW-1185">Reference proteome</keyword>
<protein>
    <submittedName>
        <fullName evidence="1">Uncharacterized protein</fullName>
    </submittedName>
</protein>
<accession>A0ACC0V451</accession>
<gene>
    <name evidence="1" type="ORF">N3K66_004860</name>
</gene>
<sequence>MSDDHHRNEARRASRRDRDDRSPHSHRRRSRSPDRKRARRSSNDDRRTENRRGEGRSRDDDDKNNHKPSGSSSNSKRHHHHRHEKRQRQRAVAEELPFSARYLVRGDLVKFEYLFAYYLDLQKQIDINELDEREVRGRWKSFVGKWNRGELAEGWYDPDMFRRIEEEAIEAGPRVWQETSVREEKAPAAGGAGGGAESSRGSDDSDDDDDDEYGPGMMMPSASGAGRRAGPGIPSLRDLAERDHLSREDATEAREAEVGALREARRVDRALQKERLDEVAPRADAGSHERKMEKRRLVNDKMREFRDKDGGTEPVDDKQLMGGGDELEEYKRARQREQRRKTEREVRREEIQRAKQEEFEVRKKAYREREEGTMGMLKELARQRFG</sequence>
<comment type="caution">
    <text evidence="1">The sequence shown here is derived from an EMBL/GenBank/DDBJ whole genome shotgun (WGS) entry which is preliminary data.</text>
</comment>